<dbReference type="InterPro" id="IPR044946">
    <property type="entry name" value="Restrct_endonuc_typeI_TRD_sf"/>
</dbReference>
<dbReference type="Pfam" id="PF01420">
    <property type="entry name" value="Methylase_S"/>
    <property type="match status" value="1"/>
</dbReference>
<keyword evidence="3" id="KW-0238">DNA-binding</keyword>
<name>A0A256LG53_9LACO</name>
<keyword evidence="5" id="KW-0540">Nuclease</keyword>
<dbReference type="Gene3D" id="3.90.220.20">
    <property type="entry name" value="DNA methylase specificity domains"/>
    <property type="match status" value="1"/>
</dbReference>
<proteinExistence type="inferred from homology"/>
<dbReference type="PANTHER" id="PTHR30408">
    <property type="entry name" value="TYPE-1 RESTRICTION ENZYME ECOKI SPECIFICITY PROTEIN"/>
    <property type="match status" value="1"/>
</dbReference>
<dbReference type="GO" id="GO:0004519">
    <property type="term" value="F:endonuclease activity"/>
    <property type="evidence" value="ECO:0007669"/>
    <property type="project" value="UniProtKB-KW"/>
</dbReference>
<sequence length="211" mass="23777">MFNEINDNLLELAKTIFKNIIKTSSLHALTINDVGTVIGGGTPSKKVPKYWNGNIPWISPKDLSNHPNVFTSHGENSITQNGLDHSSTKILPKKTVLFSSRAPIGYISIANNEITTNQGFKSVIPNKNYPFWFIYELLKSETPKIINEANGSTFKEISGGKLKQHKICIPTSIEVIKYNSIFLPIFEKIQQSEKEIDKLNQIKDILLNKFF</sequence>
<dbReference type="GO" id="GO:0009307">
    <property type="term" value="P:DNA restriction-modification system"/>
    <property type="evidence" value="ECO:0007669"/>
    <property type="project" value="UniProtKB-KW"/>
</dbReference>
<dbReference type="CDD" id="cd17273">
    <property type="entry name" value="RMtype1_S_EcoJA69PI-TRD1-CR1_like"/>
    <property type="match status" value="1"/>
</dbReference>
<organism evidence="5 6">
    <name type="scientific">Lactobacillus taiwanensis</name>
    <dbReference type="NCBI Taxonomy" id="508451"/>
    <lineage>
        <taxon>Bacteria</taxon>
        <taxon>Bacillati</taxon>
        <taxon>Bacillota</taxon>
        <taxon>Bacilli</taxon>
        <taxon>Lactobacillales</taxon>
        <taxon>Lactobacillaceae</taxon>
        <taxon>Lactobacillus</taxon>
    </lineage>
</organism>
<evidence type="ECO:0000256" key="2">
    <source>
        <dbReference type="ARBA" id="ARBA00022747"/>
    </source>
</evidence>
<reference evidence="5 6" key="1">
    <citation type="submission" date="2017-04" db="EMBL/GenBank/DDBJ databases">
        <authorList>
            <person name="Afonso C.L."/>
            <person name="Miller P.J."/>
            <person name="Scott M.A."/>
            <person name="Spackman E."/>
            <person name="Goraichik I."/>
            <person name="Dimitrov K.M."/>
            <person name="Suarez D.L."/>
            <person name="Swayne D.E."/>
        </authorList>
    </citation>
    <scope>NUCLEOTIDE SEQUENCE [LARGE SCALE GENOMIC DNA]</scope>
    <source>
        <strain evidence="5 6">609q</strain>
    </source>
</reference>
<dbReference type="GO" id="GO:0003677">
    <property type="term" value="F:DNA binding"/>
    <property type="evidence" value="ECO:0007669"/>
    <property type="project" value="UniProtKB-KW"/>
</dbReference>
<evidence type="ECO:0000259" key="4">
    <source>
        <dbReference type="Pfam" id="PF01420"/>
    </source>
</evidence>
<evidence type="ECO:0000313" key="5">
    <source>
        <dbReference type="EMBL" id="OYR92428.1"/>
    </source>
</evidence>
<evidence type="ECO:0000256" key="1">
    <source>
        <dbReference type="ARBA" id="ARBA00010923"/>
    </source>
</evidence>
<protein>
    <submittedName>
        <fullName evidence="5">Type I restriction endonuclease</fullName>
    </submittedName>
</protein>
<feature type="domain" description="Type I restriction modification DNA specificity" evidence="4">
    <location>
        <begin position="30"/>
        <end position="197"/>
    </location>
</feature>
<reference evidence="5 6" key="2">
    <citation type="submission" date="2017-09" db="EMBL/GenBank/DDBJ databases">
        <title>Tripartite evolution among Lactobacillus johnsonii, Lactobacillus taiwanensis, Lactobacillus reuteri and their rodent host.</title>
        <authorList>
            <person name="Wang T."/>
            <person name="Knowles S."/>
            <person name="Cheng C."/>
        </authorList>
    </citation>
    <scope>NUCLEOTIDE SEQUENCE [LARGE SCALE GENOMIC DNA]</scope>
    <source>
        <strain evidence="5 6">609q</strain>
    </source>
</reference>
<dbReference type="InterPro" id="IPR000055">
    <property type="entry name" value="Restrct_endonuc_typeI_TRD"/>
</dbReference>
<dbReference type="Gene3D" id="1.10.287.1120">
    <property type="entry name" value="Bipartite methylase S protein"/>
    <property type="match status" value="1"/>
</dbReference>
<evidence type="ECO:0000256" key="3">
    <source>
        <dbReference type="ARBA" id="ARBA00023125"/>
    </source>
</evidence>
<accession>A0A256LG53</accession>
<comment type="similarity">
    <text evidence="1">Belongs to the type-I restriction system S methylase family.</text>
</comment>
<dbReference type="EMBL" id="NGNX01000011">
    <property type="protein sequence ID" value="OYR92428.1"/>
    <property type="molecule type" value="Genomic_DNA"/>
</dbReference>
<dbReference type="InterPro" id="IPR052021">
    <property type="entry name" value="Type-I_RS_S_subunit"/>
</dbReference>
<evidence type="ECO:0000313" key="6">
    <source>
        <dbReference type="Proteomes" id="UP000215828"/>
    </source>
</evidence>
<comment type="caution">
    <text evidence="5">The sequence shown here is derived from an EMBL/GenBank/DDBJ whole genome shotgun (WGS) entry which is preliminary data.</text>
</comment>
<keyword evidence="5" id="KW-0378">Hydrolase</keyword>
<keyword evidence="5" id="KW-0255">Endonuclease</keyword>
<dbReference type="Proteomes" id="UP000215828">
    <property type="component" value="Unassembled WGS sequence"/>
</dbReference>
<keyword evidence="2" id="KW-0680">Restriction system</keyword>
<gene>
    <name evidence="5" type="ORF">CBF70_05170</name>
</gene>
<dbReference type="SUPFAM" id="SSF116734">
    <property type="entry name" value="DNA methylase specificity domain"/>
    <property type="match status" value="1"/>
</dbReference>
<dbReference type="PANTHER" id="PTHR30408:SF12">
    <property type="entry name" value="TYPE I RESTRICTION ENZYME MJAVIII SPECIFICITY SUBUNIT"/>
    <property type="match status" value="1"/>
</dbReference>
<dbReference type="AlphaFoldDB" id="A0A256LG53"/>